<dbReference type="InterPro" id="IPR052925">
    <property type="entry name" value="Phage_Integrase-like_Recomb"/>
</dbReference>
<gene>
    <name evidence="3" type="ORF">PEVE_00001978</name>
</gene>
<organism evidence="3 4">
    <name type="scientific">Porites evermanni</name>
    <dbReference type="NCBI Taxonomy" id="104178"/>
    <lineage>
        <taxon>Eukaryota</taxon>
        <taxon>Metazoa</taxon>
        <taxon>Cnidaria</taxon>
        <taxon>Anthozoa</taxon>
        <taxon>Hexacorallia</taxon>
        <taxon>Scleractinia</taxon>
        <taxon>Fungiina</taxon>
        <taxon>Poritidae</taxon>
        <taxon>Porites</taxon>
    </lineage>
</organism>
<name>A0ABN8LPW0_9CNID</name>
<keyword evidence="4" id="KW-1185">Reference proteome</keyword>
<dbReference type="InterPro" id="IPR010998">
    <property type="entry name" value="Integrase_recombinase_N"/>
</dbReference>
<sequence>MIFTFKNLNIPISAAKTQGPSQILQLMGIILDSGKMEARLPEDKVERIKSALSTFQSQRSTTLQELKSLIGTLNFACKVIPPGRPFLQRIIHLTRGVKKPHHHIKLTTGFYKDIEMWKMFIDQWNGIGLFLSPLWETSDTLSLFTDASGSLDGTLPPASTPSQRNTRPHPSLSVQALAKEAERYLGMSLTPSTKKTYGSGMRQFFTFCSQMYVNPQLPITEDILINFSVAMARSVQYTAIKNYLSAVKNDHSSHGYELHLSNFLHLRLILRGITCSQGHQSKVRRPITLQLLNLFYHLLNVQRTDKSESLMLWAAMTPAFFGFLRIGELTCISTFDPKLHLMNRDITFMPRNSPQYMLVRLKVSKTDPFRQGQTIVIGKTNSPLCPVSAIVAYLNSRPLSSDSAPLFTYVSGGLLTQEKLIRETRLLISKGGLDSREFAGQSFRIGAKAASANLPLWLIKVLGRWSSDCFERYIKTPPSVLAQIPQKLVSLL</sequence>
<evidence type="ECO:0000313" key="4">
    <source>
        <dbReference type="Proteomes" id="UP001159427"/>
    </source>
</evidence>
<comment type="caution">
    <text evidence="3">The sequence shown here is derived from an EMBL/GenBank/DDBJ whole genome shotgun (WGS) entry which is preliminary data.</text>
</comment>
<dbReference type="PANTHER" id="PTHR34605">
    <property type="entry name" value="PHAGE_INTEGRASE DOMAIN-CONTAINING PROTEIN"/>
    <property type="match status" value="1"/>
</dbReference>
<dbReference type="SUPFAM" id="SSF56672">
    <property type="entry name" value="DNA/RNA polymerases"/>
    <property type="match status" value="1"/>
</dbReference>
<accession>A0ABN8LPW0</accession>
<evidence type="ECO:0008006" key="5">
    <source>
        <dbReference type="Google" id="ProtNLM"/>
    </source>
</evidence>
<proteinExistence type="predicted"/>
<evidence type="ECO:0000256" key="2">
    <source>
        <dbReference type="ARBA" id="ARBA00023172"/>
    </source>
</evidence>
<keyword evidence="1" id="KW-0238">DNA-binding</keyword>
<protein>
    <recommendedName>
        <fullName evidence="5">Core-binding (CB) domain-containing protein</fullName>
    </recommendedName>
</protein>
<dbReference type="PANTHER" id="PTHR34605:SF3">
    <property type="entry name" value="P CELL-TYPE AGGLUTINATION PROTEIN MAP4-LIKE-RELATED"/>
    <property type="match status" value="1"/>
</dbReference>
<evidence type="ECO:0000256" key="1">
    <source>
        <dbReference type="ARBA" id="ARBA00023125"/>
    </source>
</evidence>
<dbReference type="SUPFAM" id="SSF47823">
    <property type="entry name" value="lambda integrase-like, N-terminal domain"/>
    <property type="match status" value="1"/>
</dbReference>
<reference evidence="3 4" key="1">
    <citation type="submission" date="2022-05" db="EMBL/GenBank/DDBJ databases">
        <authorList>
            <consortium name="Genoscope - CEA"/>
            <person name="William W."/>
        </authorList>
    </citation>
    <scope>NUCLEOTIDE SEQUENCE [LARGE SCALE GENOMIC DNA]</scope>
</reference>
<dbReference type="InterPro" id="IPR043502">
    <property type="entry name" value="DNA/RNA_pol_sf"/>
</dbReference>
<dbReference type="SUPFAM" id="SSF56349">
    <property type="entry name" value="DNA breaking-rejoining enzymes"/>
    <property type="match status" value="1"/>
</dbReference>
<dbReference type="Proteomes" id="UP001159427">
    <property type="component" value="Unassembled WGS sequence"/>
</dbReference>
<dbReference type="InterPro" id="IPR011010">
    <property type="entry name" value="DNA_brk_join_enz"/>
</dbReference>
<dbReference type="Gene3D" id="1.10.443.10">
    <property type="entry name" value="Intergrase catalytic core"/>
    <property type="match status" value="1"/>
</dbReference>
<keyword evidence="2" id="KW-0233">DNA recombination</keyword>
<dbReference type="EMBL" id="CALNXI010000111">
    <property type="protein sequence ID" value="CAH3019247.1"/>
    <property type="molecule type" value="Genomic_DNA"/>
</dbReference>
<dbReference type="InterPro" id="IPR013762">
    <property type="entry name" value="Integrase-like_cat_sf"/>
</dbReference>
<evidence type="ECO:0000313" key="3">
    <source>
        <dbReference type="EMBL" id="CAH3019247.1"/>
    </source>
</evidence>
<dbReference type="Gene3D" id="1.10.150.130">
    <property type="match status" value="1"/>
</dbReference>